<dbReference type="EC" id="5.2.1.8" evidence="3 6"/>
<evidence type="ECO:0000313" key="9">
    <source>
        <dbReference type="EMBL" id="TEW65118.1"/>
    </source>
</evidence>
<evidence type="ECO:0000256" key="3">
    <source>
        <dbReference type="ARBA" id="ARBA00013194"/>
    </source>
</evidence>
<dbReference type="PANTHER" id="PTHR43811">
    <property type="entry name" value="FKBP-TYPE PEPTIDYL-PROLYL CIS-TRANS ISOMERASE FKPA"/>
    <property type="match status" value="1"/>
</dbReference>
<keyword evidence="7" id="KW-0732">Signal</keyword>
<reference evidence="9 10" key="1">
    <citation type="journal article" date="2016" name="Int. J. Syst. Evol. Microbiol.">
        <title>Proposal of Mucilaginibacter phyllosphaerae sp. nov. isolated from the phyllosphere of Galium album.</title>
        <authorList>
            <person name="Aydogan E.L."/>
            <person name="Busse H.J."/>
            <person name="Moser G."/>
            <person name="Muller C."/>
            <person name="Kampfer P."/>
            <person name="Glaeser S.P."/>
        </authorList>
    </citation>
    <scope>NUCLEOTIDE SEQUENCE [LARGE SCALE GENOMIC DNA]</scope>
    <source>
        <strain evidence="9 10">PP-F2FG21</strain>
    </source>
</reference>
<evidence type="ECO:0000256" key="2">
    <source>
        <dbReference type="ARBA" id="ARBA00006577"/>
    </source>
</evidence>
<dbReference type="Gene3D" id="3.10.50.40">
    <property type="match status" value="2"/>
</dbReference>
<feature type="domain" description="PPIase FKBP-type" evidence="8">
    <location>
        <begin position="202"/>
        <end position="303"/>
    </location>
</feature>
<dbReference type="Proteomes" id="UP000297248">
    <property type="component" value="Unassembled WGS sequence"/>
</dbReference>
<comment type="catalytic activity">
    <reaction evidence="1 6">
        <text>[protein]-peptidylproline (omega=180) = [protein]-peptidylproline (omega=0)</text>
        <dbReference type="Rhea" id="RHEA:16237"/>
        <dbReference type="Rhea" id="RHEA-COMP:10747"/>
        <dbReference type="Rhea" id="RHEA-COMP:10748"/>
        <dbReference type="ChEBI" id="CHEBI:83833"/>
        <dbReference type="ChEBI" id="CHEBI:83834"/>
        <dbReference type="EC" id="5.2.1.8"/>
    </reaction>
</comment>
<protein>
    <recommendedName>
        <fullName evidence="3 6">peptidylprolyl isomerase</fullName>
        <ecNumber evidence="3 6">5.2.1.8</ecNumber>
    </recommendedName>
</protein>
<dbReference type="Pfam" id="PF00254">
    <property type="entry name" value="FKBP_C"/>
    <property type="match status" value="1"/>
</dbReference>
<dbReference type="SUPFAM" id="SSF54534">
    <property type="entry name" value="FKBP-like"/>
    <property type="match status" value="2"/>
</dbReference>
<evidence type="ECO:0000256" key="5">
    <source>
        <dbReference type="ARBA" id="ARBA00023235"/>
    </source>
</evidence>
<evidence type="ECO:0000256" key="7">
    <source>
        <dbReference type="SAM" id="SignalP"/>
    </source>
</evidence>
<feature type="signal peptide" evidence="7">
    <location>
        <begin position="1"/>
        <end position="22"/>
    </location>
</feature>
<dbReference type="EMBL" id="SNQG01000005">
    <property type="protein sequence ID" value="TEW65118.1"/>
    <property type="molecule type" value="Genomic_DNA"/>
</dbReference>
<evidence type="ECO:0000256" key="1">
    <source>
        <dbReference type="ARBA" id="ARBA00000971"/>
    </source>
</evidence>
<gene>
    <name evidence="9" type="ORF">E2R65_14475</name>
</gene>
<dbReference type="InterPro" id="IPR001179">
    <property type="entry name" value="PPIase_FKBP_dom"/>
</dbReference>
<evidence type="ECO:0000256" key="6">
    <source>
        <dbReference type="PROSITE-ProRule" id="PRU00277"/>
    </source>
</evidence>
<evidence type="ECO:0000313" key="10">
    <source>
        <dbReference type="Proteomes" id="UP000297248"/>
    </source>
</evidence>
<accession>A0A4Y8A9L8</accession>
<evidence type="ECO:0000256" key="4">
    <source>
        <dbReference type="ARBA" id="ARBA00023110"/>
    </source>
</evidence>
<comment type="caution">
    <text evidence="9">The sequence shown here is derived from an EMBL/GenBank/DDBJ whole genome shotgun (WGS) entry which is preliminary data.</text>
</comment>
<evidence type="ECO:0000259" key="8">
    <source>
        <dbReference type="PROSITE" id="PS50059"/>
    </source>
</evidence>
<dbReference type="AlphaFoldDB" id="A0A4Y8A9L8"/>
<feature type="chain" id="PRO_5021501731" description="peptidylprolyl isomerase" evidence="7">
    <location>
        <begin position="23"/>
        <end position="334"/>
    </location>
</feature>
<keyword evidence="4 6" id="KW-0697">Rotamase</keyword>
<organism evidence="9 10">
    <name type="scientific">Mucilaginibacter phyllosphaerae</name>
    <dbReference type="NCBI Taxonomy" id="1812349"/>
    <lineage>
        <taxon>Bacteria</taxon>
        <taxon>Pseudomonadati</taxon>
        <taxon>Bacteroidota</taxon>
        <taxon>Sphingobacteriia</taxon>
        <taxon>Sphingobacteriales</taxon>
        <taxon>Sphingobacteriaceae</taxon>
        <taxon>Mucilaginibacter</taxon>
    </lineage>
</organism>
<dbReference type="InterPro" id="IPR046357">
    <property type="entry name" value="PPIase_dom_sf"/>
</dbReference>
<sequence>MTMKNILFTSLTFCLFAVNANAQFTTTAKGAQYQIISTNPGAKLKMNDIITFNATQSTDKDSVLFSTYSAGQPIKTQIRASNNIADLMDIFPLLSVNDSAIVKVPVDSVFKGHETEMPPIFKKGGSIVFKLKVLKVQTLDEAMAERNAALGKAKAEAGKLKLAETATMAAYLKKNNITATTTPSGLKYIVKSVGAKPKPLNGDTVYVNYTGQTLDGKMFDSSIEADAKAGGIFQAGRPYEPIDFVLGSNRVIKGWEEGLSLLNEGSKARFIIPSDLAYGENASGPVIKPFSTLVFDVELVKVGRIKHAAVKPAAKAPLKKKTAVKKRTATKKKN</sequence>
<dbReference type="PANTHER" id="PTHR43811:SF19">
    <property type="entry name" value="39 KDA FK506-BINDING NUCLEAR PROTEIN"/>
    <property type="match status" value="1"/>
</dbReference>
<dbReference type="GO" id="GO:0003755">
    <property type="term" value="F:peptidyl-prolyl cis-trans isomerase activity"/>
    <property type="evidence" value="ECO:0007669"/>
    <property type="project" value="UniProtKB-KW"/>
</dbReference>
<comment type="similarity">
    <text evidence="2">Belongs to the FKBP-type PPIase family.</text>
</comment>
<proteinExistence type="inferred from homology"/>
<keyword evidence="5 6" id="KW-0413">Isomerase</keyword>
<name>A0A4Y8A9L8_9SPHI</name>
<dbReference type="PROSITE" id="PS50059">
    <property type="entry name" value="FKBP_PPIASE"/>
    <property type="match status" value="1"/>
</dbReference>